<dbReference type="PANTHER" id="PTHR14889:SF3">
    <property type="entry name" value="TLR ADAPTER INTERACTING WITH SLC15A4 ON THE LYSOSOME"/>
    <property type="match status" value="1"/>
</dbReference>
<sequence length="300" mass="33944">MLSEGYLCKIQSWCEYGMAKLHSEEVTVTRERKELAGVCTLNYTFAYETGSRRVFKRYGSVERTASETQGKNPVQSAMEPRFLQEMENPVYETDKSFPASVSANSQSNKETYLVPSSCKNICRDYSDLHVAGDQVMAINSVMTEFTCEPSFEFGEGPFLQSSQIPPAMDSLSVAANDLPRKPSKRESSCWKAVSIKDKSIMNQEQPLSNSILNEYLERKVIELYKQYMMDMSCSKSPTDIMASELIMNNVQQISMQLSREQNMETNKAKDMVISFLLRLASEKQSNCISTPDLQISSNLE</sequence>
<reference evidence="1" key="1">
    <citation type="submission" date="2023-05" db="EMBL/GenBank/DDBJ databases">
        <authorList>
            <person name="Stuckert A."/>
        </authorList>
    </citation>
    <scope>NUCLEOTIDE SEQUENCE</scope>
</reference>
<name>A0ABN9CGV4_9NEOB</name>
<dbReference type="Proteomes" id="UP001162483">
    <property type="component" value="Unassembled WGS sequence"/>
</dbReference>
<comment type="caution">
    <text evidence="1">The sequence shown here is derived from an EMBL/GenBank/DDBJ whole genome shotgun (WGS) entry which is preliminary data.</text>
</comment>
<dbReference type="PANTHER" id="PTHR14889">
    <property type="entry name" value="RCG36411"/>
    <property type="match status" value="1"/>
</dbReference>
<evidence type="ECO:0000313" key="1">
    <source>
        <dbReference type="EMBL" id="CAI9559228.1"/>
    </source>
</evidence>
<proteinExistence type="predicted"/>
<dbReference type="InterPro" id="IPR027869">
    <property type="entry name" value="TASL"/>
</dbReference>
<evidence type="ECO:0000313" key="2">
    <source>
        <dbReference type="Proteomes" id="UP001162483"/>
    </source>
</evidence>
<organism evidence="1 2">
    <name type="scientific">Staurois parvus</name>
    <dbReference type="NCBI Taxonomy" id="386267"/>
    <lineage>
        <taxon>Eukaryota</taxon>
        <taxon>Metazoa</taxon>
        <taxon>Chordata</taxon>
        <taxon>Craniata</taxon>
        <taxon>Vertebrata</taxon>
        <taxon>Euteleostomi</taxon>
        <taxon>Amphibia</taxon>
        <taxon>Batrachia</taxon>
        <taxon>Anura</taxon>
        <taxon>Neobatrachia</taxon>
        <taxon>Ranoidea</taxon>
        <taxon>Ranidae</taxon>
        <taxon>Staurois</taxon>
    </lineage>
</organism>
<dbReference type="EMBL" id="CATNWA010010061">
    <property type="protein sequence ID" value="CAI9559228.1"/>
    <property type="molecule type" value="Genomic_DNA"/>
</dbReference>
<dbReference type="Pfam" id="PF15133">
    <property type="entry name" value="TASL"/>
    <property type="match status" value="1"/>
</dbReference>
<gene>
    <name evidence="1" type="ORF">SPARVUS_LOCUS5034216</name>
</gene>
<protein>
    <submittedName>
        <fullName evidence="1">Uncharacterized protein</fullName>
    </submittedName>
</protein>
<keyword evidence="2" id="KW-1185">Reference proteome</keyword>
<accession>A0ABN9CGV4</accession>